<reference evidence="2" key="1">
    <citation type="journal article" date="2022" name="bioRxiv">
        <title>Sequencing and chromosome-scale assembly of the giantPleurodeles waltlgenome.</title>
        <authorList>
            <person name="Brown T."/>
            <person name="Elewa A."/>
            <person name="Iarovenko S."/>
            <person name="Subramanian E."/>
            <person name="Araus A.J."/>
            <person name="Petzold A."/>
            <person name="Susuki M."/>
            <person name="Suzuki K.-i.T."/>
            <person name="Hayashi T."/>
            <person name="Toyoda A."/>
            <person name="Oliveira C."/>
            <person name="Osipova E."/>
            <person name="Leigh N.D."/>
            <person name="Simon A."/>
            <person name="Yun M.H."/>
        </authorList>
    </citation>
    <scope>NUCLEOTIDE SEQUENCE</scope>
    <source>
        <strain evidence="2">20211129_DDA</strain>
        <tissue evidence="2">Liver</tissue>
    </source>
</reference>
<dbReference type="AlphaFoldDB" id="A0AAV7TKG7"/>
<keyword evidence="3" id="KW-1185">Reference proteome</keyword>
<dbReference type="Proteomes" id="UP001066276">
    <property type="component" value="Chromosome 3_2"/>
</dbReference>
<comment type="caution">
    <text evidence="2">The sequence shown here is derived from an EMBL/GenBank/DDBJ whole genome shotgun (WGS) entry which is preliminary data.</text>
</comment>
<evidence type="ECO:0000313" key="3">
    <source>
        <dbReference type="Proteomes" id="UP001066276"/>
    </source>
</evidence>
<sequence length="209" mass="21964">MVGMGAEPREMEATLEDPGGKGQRRGMDADDGPGGGCRVVAPPPTGSVHPAPHTLAPPLNHSAHSVRPVGQPSPVRGPDTNPGTSPAPVHPCPAPGHRTLQYRPIPLTASSPQRLTQHPPHTHSAPSLPLLLSAPFPPVHGTAPPARNRHGRSGVPSAFQRHFRQCQPAAPQQDTGCSRRQSQGLCVSELSTTRRRQLTVLLPGPATMC</sequence>
<feature type="region of interest" description="Disordered" evidence="1">
    <location>
        <begin position="1"/>
        <end position="155"/>
    </location>
</feature>
<dbReference type="EMBL" id="JANPWB010000006">
    <property type="protein sequence ID" value="KAJ1177142.1"/>
    <property type="molecule type" value="Genomic_DNA"/>
</dbReference>
<proteinExistence type="predicted"/>
<protein>
    <submittedName>
        <fullName evidence="2">Uncharacterized protein</fullName>
    </submittedName>
</protein>
<accession>A0AAV7TKG7</accession>
<gene>
    <name evidence="2" type="ORF">NDU88_002404</name>
</gene>
<evidence type="ECO:0000256" key="1">
    <source>
        <dbReference type="SAM" id="MobiDB-lite"/>
    </source>
</evidence>
<evidence type="ECO:0000313" key="2">
    <source>
        <dbReference type="EMBL" id="KAJ1177142.1"/>
    </source>
</evidence>
<organism evidence="2 3">
    <name type="scientific">Pleurodeles waltl</name>
    <name type="common">Iberian ribbed newt</name>
    <dbReference type="NCBI Taxonomy" id="8319"/>
    <lineage>
        <taxon>Eukaryota</taxon>
        <taxon>Metazoa</taxon>
        <taxon>Chordata</taxon>
        <taxon>Craniata</taxon>
        <taxon>Vertebrata</taxon>
        <taxon>Euteleostomi</taxon>
        <taxon>Amphibia</taxon>
        <taxon>Batrachia</taxon>
        <taxon>Caudata</taxon>
        <taxon>Salamandroidea</taxon>
        <taxon>Salamandridae</taxon>
        <taxon>Pleurodelinae</taxon>
        <taxon>Pleurodeles</taxon>
    </lineage>
</organism>
<name>A0AAV7TKG7_PLEWA</name>
<feature type="compositionally biased region" description="Low complexity" evidence="1">
    <location>
        <begin position="118"/>
        <end position="134"/>
    </location>
</feature>